<accession>A0ABQ9ZI57</accession>
<evidence type="ECO:0000313" key="3">
    <source>
        <dbReference type="Proteomes" id="UP001234178"/>
    </source>
</evidence>
<dbReference type="EMBL" id="JAOYFB010000004">
    <property type="protein sequence ID" value="KAK4012607.1"/>
    <property type="molecule type" value="Genomic_DNA"/>
</dbReference>
<reference evidence="2 3" key="1">
    <citation type="journal article" date="2023" name="Nucleic Acids Res.">
        <title>The hologenome of Daphnia magna reveals possible DNA methylation and microbiome-mediated evolution of the host genome.</title>
        <authorList>
            <person name="Chaturvedi A."/>
            <person name="Li X."/>
            <person name="Dhandapani V."/>
            <person name="Marshall H."/>
            <person name="Kissane S."/>
            <person name="Cuenca-Cambronero M."/>
            <person name="Asole G."/>
            <person name="Calvet F."/>
            <person name="Ruiz-Romero M."/>
            <person name="Marangio P."/>
            <person name="Guigo R."/>
            <person name="Rago D."/>
            <person name="Mirbahai L."/>
            <person name="Eastwood N."/>
            <person name="Colbourne J.K."/>
            <person name="Zhou J."/>
            <person name="Mallon E."/>
            <person name="Orsini L."/>
        </authorList>
    </citation>
    <scope>NUCLEOTIDE SEQUENCE [LARGE SCALE GENOMIC DNA]</scope>
    <source>
        <strain evidence="2">LRV0_1</strain>
    </source>
</reference>
<name>A0ABQ9ZI57_9CRUS</name>
<keyword evidence="1" id="KW-1133">Transmembrane helix</keyword>
<keyword evidence="3" id="KW-1185">Reference proteome</keyword>
<feature type="transmembrane region" description="Helical" evidence="1">
    <location>
        <begin position="6"/>
        <end position="24"/>
    </location>
</feature>
<comment type="caution">
    <text evidence="2">The sequence shown here is derived from an EMBL/GenBank/DDBJ whole genome shotgun (WGS) entry which is preliminary data.</text>
</comment>
<keyword evidence="1" id="KW-0812">Transmembrane</keyword>
<organism evidence="2 3">
    <name type="scientific">Daphnia magna</name>
    <dbReference type="NCBI Taxonomy" id="35525"/>
    <lineage>
        <taxon>Eukaryota</taxon>
        <taxon>Metazoa</taxon>
        <taxon>Ecdysozoa</taxon>
        <taxon>Arthropoda</taxon>
        <taxon>Crustacea</taxon>
        <taxon>Branchiopoda</taxon>
        <taxon>Diplostraca</taxon>
        <taxon>Cladocera</taxon>
        <taxon>Anomopoda</taxon>
        <taxon>Daphniidae</taxon>
        <taxon>Daphnia</taxon>
    </lineage>
</organism>
<evidence type="ECO:0000313" key="2">
    <source>
        <dbReference type="EMBL" id="KAK4012607.1"/>
    </source>
</evidence>
<keyword evidence="1" id="KW-0472">Membrane</keyword>
<gene>
    <name evidence="2" type="ORF">OUZ56_024847</name>
</gene>
<evidence type="ECO:0000256" key="1">
    <source>
        <dbReference type="SAM" id="Phobius"/>
    </source>
</evidence>
<protein>
    <submittedName>
        <fullName evidence="2">Uncharacterized protein</fullName>
    </submittedName>
</protein>
<proteinExistence type="predicted"/>
<sequence length="91" mass="10269">MEGTAAVFVFVIISSGGGIVYLLTDAILTLTHCQTLPFDFRPMLQAIRHSLVYNLRYKVPWNTGTLEDMAIRQSGLYYLDMNKRGKGGRQK</sequence>
<dbReference type="Proteomes" id="UP001234178">
    <property type="component" value="Unassembled WGS sequence"/>
</dbReference>